<gene>
    <name evidence="2" type="ORF">GN244_ATG09722</name>
    <name evidence="3" type="ORF">GN958_ATG04007</name>
</gene>
<evidence type="ECO:0000313" key="2">
    <source>
        <dbReference type="EMBL" id="KAF4038202.1"/>
    </source>
</evidence>
<organism evidence="2 4">
    <name type="scientific">Phytophthora infestans</name>
    <name type="common">Potato late blight agent</name>
    <name type="synonym">Botrytis infestans</name>
    <dbReference type="NCBI Taxonomy" id="4787"/>
    <lineage>
        <taxon>Eukaryota</taxon>
        <taxon>Sar</taxon>
        <taxon>Stramenopiles</taxon>
        <taxon>Oomycota</taxon>
        <taxon>Peronosporomycetes</taxon>
        <taxon>Peronosporales</taxon>
        <taxon>Peronosporaceae</taxon>
        <taxon>Phytophthora</taxon>
    </lineage>
</organism>
<dbReference type="EMBL" id="WSZM01000211">
    <property type="protein sequence ID" value="KAF4038202.1"/>
    <property type="molecule type" value="Genomic_DNA"/>
</dbReference>
<proteinExistence type="predicted"/>
<dbReference type="Proteomes" id="UP000602510">
    <property type="component" value="Unassembled WGS sequence"/>
</dbReference>
<keyword evidence="4" id="KW-1185">Reference proteome</keyword>
<evidence type="ECO:0000313" key="4">
    <source>
        <dbReference type="Proteomes" id="UP000602510"/>
    </source>
</evidence>
<sequence length="83" mass="9728">MLRDEIKAMLELEKIRHIRISGQLLYKLILEQAEMQQLLYSRFRQSGGAHAALMTSNRKRIKPPHTQGRNRRDRTQQESKNGG</sequence>
<feature type="region of interest" description="Disordered" evidence="1">
    <location>
        <begin position="53"/>
        <end position="83"/>
    </location>
</feature>
<dbReference type="Proteomes" id="UP000704712">
    <property type="component" value="Unassembled WGS sequence"/>
</dbReference>
<name>A0A833S1T1_PHYIN</name>
<evidence type="ECO:0000313" key="3">
    <source>
        <dbReference type="EMBL" id="KAF4146807.1"/>
    </source>
</evidence>
<comment type="caution">
    <text evidence="2">The sequence shown here is derived from an EMBL/GenBank/DDBJ whole genome shotgun (WGS) entry which is preliminary data.</text>
</comment>
<evidence type="ECO:0000256" key="1">
    <source>
        <dbReference type="SAM" id="MobiDB-lite"/>
    </source>
</evidence>
<dbReference type="AlphaFoldDB" id="A0A833S1T1"/>
<feature type="compositionally biased region" description="Basic residues" evidence="1">
    <location>
        <begin position="57"/>
        <end position="72"/>
    </location>
</feature>
<dbReference type="EMBL" id="JAACNO010000559">
    <property type="protein sequence ID" value="KAF4146807.1"/>
    <property type="molecule type" value="Genomic_DNA"/>
</dbReference>
<protein>
    <submittedName>
        <fullName evidence="2">Uncharacterized protein</fullName>
    </submittedName>
</protein>
<reference evidence="2" key="1">
    <citation type="submission" date="2020-04" db="EMBL/GenBank/DDBJ databases">
        <title>Hybrid Assembly of Korean Phytophthora infestans isolates.</title>
        <authorList>
            <person name="Prokchorchik M."/>
            <person name="Lee Y."/>
            <person name="Seo J."/>
            <person name="Cho J.-H."/>
            <person name="Park Y.-E."/>
            <person name="Jang D.-C."/>
            <person name="Im J.-S."/>
            <person name="Choi J.-G."/>
            <person name="Park H.-J."/>
            <person name="Lee G.-B."/>
            <person name="Lee Y.-G."/>
            <person name="Hong S.-Y."/>
            <person name="Cho K."/>
            <person name="Sohn K.H."/>
        </authorList>
    </citation>
    <scope>NUCLEOTIDE SEQUENCE</scope>
    <source>
        <strain evidence="2">KR_1_A1</strain>
        <strain evidence="3">KR_2_A2</strain>
    </source>
</reference>
<accession>A0A833S1T1</accession>